<organism evidence="2 3">
    <name type="scientific">Reticulibacter mediterranei</name>
    <dbReference type="NCBI Taxonomy" id="2778369"/>
    <lineage>
        <taxon>Bacteria</taxon>
        <taxon>Bacillati</taxon>
        <taxon>Chloroflexota</taxon>
        <taxon>Ktedonobacteria</taxon>
        <taxon>Ktedonobacterales</taxon>
        <taxon>Reticulibacteraceae</taxon>
        <taxon>Reticulibacter</taxon>
    </lineage>
</organism>
<sequence length="100" mass="11352">MVKTASKQTKRPKHVPLRTCISCRETKSKRELLRVVRTPDGHVLIDDTGKKSGRGAYLCARLTCWKNALKSKRLEHEFEIAISDEDRANLEAYVATLPTD</sequence>
<dbReference type="InterPro" id="IPR007393">
    <property type="entry name" value="YlxR_dom"/>
</dbReference>
<dbReference type="SUPFAM" id="SSF64376">
    <property type="entry name" value="YlxR-like"/>
    <property type="match status" value="1"/>
</dbReference>
<accession>A0A8J3IND4</accession>
<dbReference type="CDD" id="cd00279">
    <property type="entry name" value="YlxR"/>
    <property type="match status" value="1"/>
</dbReference>
<evidence type="ECO:0000259" key="1">
    <source>
        <dbReference type="Pfam" id="PF04296"/>
    </source>
</evidence>
<dbReference type="PANTHER" id="PTHR34215:SF1">
    <property type="entry name" value="YLXR DOMAIN-CONTAINING PROTEIN"/>
    <property type="match status" value="1"/>
</dbReference>
<dbReference type="PANTHER" id="PTHR34215">
    <property type="entry name" value="BLL0784 PROTEIN"/>
    <property type="match status" value="1"/>
</dbReference>
<gene>
    <name evidence="2" type="ORF">KSF_056260</name>
</gene>
<comment type="caution">
    <text evidence="2">The sequence shown here is derived from an EMBL/GenBank/DDBJ whole genome shotgun (WGS) entry which is preliminary data.</text>
</comment>
<name>A0A8J3IND4_9CHLR</name>
<dbReference type="Proteomes" id="UP000597444">
    <property type="component" value="Unassembled WGS sequence"/>
</dbReference>
<dbReference type="RefSeq" id="WP_220206247.1">
    <property type="nucleotide sequence ID" value="NZ_BNJK01000001.1"/>
</dbReference>
<dbReference type="Pfam" id="PF04296">
    <property type="entry name" value="YlxR"/>
    <property type="match status" value="1"/>
</dbReference>
<dbReference type="EMBL" id="BNJK01000001">
    <property type="protein sequence ID" value="GHO95578.1"/>
    <property type="molecule type" value="Genomic_DNA"/>
</dbReference>
<dbReference type="InterPro" id="IPR037465">
    <property type="entry name" value="YlxR"/>
</dbReference>
<proteinExistence type="predicted"/>
<dbReference type="AlphaFoldDB" id="A0A8J3IND4"/>
<dbReference type="NCBIfam" id="NF047356">
    <property type="entry name" value="RNA_bind_RnpM"/>
    <property type="match status" value="1"/>
</dbReference>
<keyword evidence="3" id="KW-1185">Reference proteome</keyword>
<dbReference type="Gene3D" id="3.30.1230.10">
    <property type="entry name" value="YlxR-like"/>
    <property type="match status" value="1"/>
</dbReference>
<evidence type="ECO:0000313" key="3">
    <source>
        <dbReference type="Proteomes" id="UP000597444"/>
    </source>
</evidence>
<dbReference type="InterPro" id="IPR035931">
    <property type="entry name" value="YlxR-like_sf"/>
</dbReference>
<feature type="domain" description="YlxR" evidence="1">
    <location>
        <begin position="18"/>
        <end position="91"/>
    </location>
</feature>
<protein>
    <recommendedName>
        <fullName evidence="1">YlxR domain-containing protein</fullName>
    </recommendedName>
</protein>
<reference evidence="2" key="1">
    <citation type="submission" date="2020-10" db="EMBL/GenBank/DDBJ databases">
        <title>Taxonomic study of unclassified bacteria belonging to the class Ktedonobacteria.</title>
        <authorList>
            <person name="Yabe S."/>
            <person name="Wang C.M."/>
            <person name="Zheng Y."/>
            <person name="Sakai Y."/>
            <person name="Cavaletti L."/>
            <person name="Monciardini P."/>
            <person name="Donadio S."/>
        </authorList>
    </citation>
    <scope>NUCLEOTIDE SEQUENCE</scope>
    <source>
        <strain evidence="2">ID150040</strain>
    </source>
</reference>
<evidence type="ECO:0000313" key="2">
    <source>
        <dbReference type="EMBL" id="GHO95578.1"/>
    </source>
</evidence>